<evidence type="ECO:0000259" key="2">
    <source>
        <dbReference type="Pfam" id="PF18160"/>
    </source>
</evidence>
<dbReference type="Proteomes" id="UP001301326">
    <property type="component" value="Chromosome"/>
</dbReference>
<feature type="transmembrane region" description="Helical" evidence="1">
    <location>
        <begin position="173"/>
        <end position="192"/>
    </location>
</feature>
<proteinExistence type="predicted"/>
<accession>A0AA95HAW8</accession>
<evidence type="ECO:0000256" key="1">
    <source>
        <dbReference type="SAM" id="Phobius"/>
    </source>
</evidence>
<feature type="domain" description="SMODS and SLOG-associating 2TM effector" evidence="2">
    <location>
        <begin position="1"/>
        <end position="186"/>
    </location>
</feature>
<keyword evidence="1" id="KW-0472">Membrane</keyword>
<organism evidence="3">
    <name type="scientific">Candidatus Thiothrix putei</name>
    <dbReference type="NCBI Taxonomy" id="3080811"/>
    <lineage>
        <taxon>Bacteria</taxon>
        <taxon>Pseudomonadati</taxon>
        <taxon>Pseudomonadota</taxon>
        <taxon>Gammaproteobacteria</taxon>
        <taxon>Thiotrichales</taxon>
        <taxon>Thiotrichaceae</taxon>
        <taxon>Thiothrix</taxon>
    </lineage>
</organism>
<feature type="transmembrane region" description="Helical" evidence="1">
    <location>
        <begin position="34"/>
        <end position="54"/>
    </location>
</feature>
<name>A0AA95HAW8_9GAMM</name>
<keyword evidence="1" id="KW-0812">Transmembrane</keyword>
<reference evidence="3" key="1">
    <citation type="journal article" date="2023" name="Int. J. Mol. Sci.">
        <title>Metagenomics Revealed a New Genus 'Candidatus Thiocaldithrix dubininis' gen. nov., sp. nov. and a New Species 'Candidatus Thiothrix putei' sp. nov. in the Family Thiotrichaceae, Some Members of Which Have Traits of Both Na+- and H+-Motive Energetics.</title>
        <authorList>
            <person name="Ravin N.V."/>
            <person name="Muntyan M.S."/>
            <person name="Smolyakov D.D."/>
            <person name="Rudenko T.S."/>
            <person name="Beletsky A.V."/>
            <person name="Mardanov A.V."/>
            <person name="Grabovich M.Y."/>
        </authorList>
    </citation>
    <scope>NUCLEOTIDE SEQUENCE</scope>
    <source>
        <strain evidence="3">GKL-02</strain>
    </source>
</reference>
<dbReference type="EMBL" id="CP124756">
    <property type="protein sequence ID" value="WGZ92680.1"/>
    <property type="molecule type" value="Genomic_DNA"/>
</dbReference>
<dbReference type="NCBIfam" id="NF033631">
    <property type="entry name" value="SLATT_5"/>
    <property type="match status" value="1"/>
</dbReference>
<keyword evidence="1" id="KW-1133">Transmembrane helix</keyword>
<sequence length="210" mass="24462">MKSQLENLYRRSGITKESCFQAGRRLDLHNTLSLWSLTTLAFSLIVVSLITQIYGANKFVEEYSRFLNISMTVLSILALIISVVVQKSDFSLKADKFRRQAMDINELRISFKHLIDNNDQTTDDLRKLYEDKSKNYSEILERNLIHDQIDYNVSNTQGIEHTYYYIKMIITEFLGYWIIIALALFVLSWASINTYFVSIETQNQNTISSL</sequence>
<dbReference type="Pfam" id="PF18160">
    <property type="entry name" value="SLATT_5"/>
    <property type="match status" value="1"/>
</dbReference>
<feature type="transmembrane region" description="Helical" evidence="1">
    <location>
        <begin position="66"/>
        <end position="85"/>
    </location>
</feature>
<evidence type="ECO:0000313" key="3">
    <source>
        <dbReference type="EMBL" id="WGZ92680.1"/>
    </source>
</evidence>
<dbReference type="AlphaFoldDB" id="A0AA95HAW8"/>
<dbReference type="KEGG" id="tput:QJT81_12480"/>
<protein>
    <submittedName>
        <fullName evidence="3">SLATT domain-containing protein</fullName>
    </submittedName>
</protein>
<dbReference type="InterPro" id="IPR041115">
    <property type="entry name" value="SLATT_5"/>
</dbReference>
<reference evidence="3" key="2">
    <citation type="submission" date="2023-04" db="EMBL/GenBank/DDBJ databases">
        <authorList>
            <person name="Beletskiy A.V."/>
            <person name="Mardanov A.V."/>
            <person name="Ravin N.V."/>
        </authorList>
    </citation>
    <scope>NUCLEOTIDE SEQUENCE</scope>
    <source>
        <strain evidence="3">GKL-02</strain>
    </source>
</reference>
<gene>
    <name evidence="3" type="ORF">QJT81_12480</name>
</gene>